<evidence type="ECO:0000259" key="4">
    <source>
        <dbReference type="PROSITE" id="PS51077"/>
    </source>
</evidence>
<dbReference type="PANTHER" id="PTHR30136:SF24">
    <property type="entry name" value="HTH-TYPE TRANSCRIPTIONAL REPRESSOR ALLR"/>
    <property type="match status" value="1"/>
</dbReference>
<dbReference type="Pfam" id="PF09339">
    <property type="entry name" value="HTH_IclR"/>
    <property type="match status" value="1"/>
</dbReference>
<comment type="caution">
    <text evidence="6">The sequence shown here is derived from an EMBL/GenBank/DDBJ whole genome shotgun (WGS) entry which is preliminary data.</text>
</comment>
<dbReference type="Proteomes" id="UP000215896">
    <property type="component" value="Unassembled WGS sequence"/>
</dbReference>
<dbReference type="InterPro" id="IPR036388">
    <property type="entry name" value="WH-like_DNA-bd_sf"/>
</dbReference>
<name>A0A255GGX1_9ACTN</name>
<feature type="domain" description="IclR-ED" evidence="5">
    <location>
        <begin position="64"/>
        <end position="249"/>
    </location>
</feature>
<dbReference type="SUPFAM" id="SSF55781">
    <property type="entry name" value="GAF domain-like"/>
    <property type="match status" value="1"/>
</dbReference>
<keyword evidence="1" id="KW-0805">Transcription regulation</keyword>
<evidence type="ECO:0000256" key="3">
    <source>
        <dbReference type="ARBA" id="ARBA00023163"/>
    </source>
</evidence>
<dbReference type="GO" id="GO:0045892">
    <property type="term" value="P:negative regulation of DNA-templated transcription"/>
    <property type="evidence" value="ECO:0007669"/>
    <property type="project" value="TreeGrafter"/>
</dbReference>
<evidence type="ECO:0000313" key="7">
    <source>
        <dbReference type="Proteomes" id="UP000215896"/>
    </source>
</evidence>
<dbReference type="AlphaFoldDB" id="A0A255GGX1"/>
<dbReference type="Gene3D" id="1.10.10.10">
    <property type="entry name" value="Winged helix-like DNA-binding domain superfamily/Winged helix DNA-binding domain"/>
    <property type="match status" value="1"/>
</dbReference>
<dbReference type="GO" id="GO:0003700">
    <property type="term" value="F:DNA-binding transcription factor activity"/>
    <property type="evidence" value="ECO:0007669"/>
    <property type="project" value="TreeGrafter"/>
</dbReference>
<organism evidence="6 7">
    <name type="scientific">Enemella evansiae</name>
    <dbReference type="NCBI Taxonomy" id="2016499"/>
    <lineage>
        <taxon>Bacteria</taxon>
        <taxon>Bacillati</taxon>
        <taxon>Actinomycetota</taxon>
        <taxon>Actinomycetes</taxon>
        <taxon>Propionibacteriales</taxon>
        <taxon>Propionibacteriaceae</taxon>
        <taxon>Enemella</taxon>
    </lineage>
</organism>
<dbReference type="Pfam" id="PF01614">
    <property type="entry name" value="IclR_C"/>
    <property type="match status" value="1"/>
</dbReference>
<evidence type="ECO:0000256" key="1">
    <source>
        <dbReference type="ARBA" id="ARBA00023015"/>
    </source>
</evidence>
<keyword evidence="2" id="KW-0238">DNA-binding</keyword>
<accession>A0A255GGX1</accession>
<dbReference type="RefSeq" id="WP_094405378.1">
    <property type="nucleotide sequence ID" value="NZ_NMVO01000012.1"/>
</dbReference>
<dbReference type="PANTHER" id="PTHR30136">
    <property type="entry name" value="HELIX-TURN-HELIX TRANSCRIPTIONAL REGULATOR, ICLR FAMILY"/>
    <property type="match status" value="1"/>
</dbReference>
<reference evidence="6 7" key="1">
    <citation type="submission" date="2017-07" db="EMBL/GenBank/DDBJ databases">
        <title>Draft whole genome sequences of clinical Proprionibacteriaceae strains.</title>
        <authorList>
            <person name="Bernier A.-M."/>
            <person name="Bernard K."/>
            <person name="Domingo M.-C."/>
        </authorList>
    </citation>
    <scope>NUCLEOTIDE SEQUENCE [LARGE SCALE GENOMIC DNA]</scope>
    <source>
        <strain evidence="6 7">NML 030167</strain>
    </source>
</reference>
<evidence type="ECO:0000259" key="5">
    <source>
        <dbReference type="PROSITE" id="PS51078"/>
    </source>
</evidence>
<dbReference type="PROSITE" id="PS51078">
    <property type="entry name" value="ICLR_ED"/>
    <property type="match status" value="1"/>
</dbReference>
<keyword evidence="7" id="KW-1185">Reference proteome</keyword>
<feature type="domain" description="HTH iclR-type" evidence="4">
    <location>
        <begin position="3"/>
        <end position="63"/>
    </location>
</feature>
<dbReference type="PROSITE" id="PS51077">
    <property type="entry name" value="HTH_ICLR"/>
    <property type="match status" value="1"/>
</dbReference>
<sequence length="251" mass="27372">MSAPAVTRAAAILGSLADEGPLTLTEIARVHGLAKSSTLNLCVALEEAGLVRRTPEGAWTLGRRTVELGGAYVRGFDVVREFYDFTASHPVLSHELLQLVLRHQRDVVYLARHEGRAPLPLSASIGDRFPASVTAVGTALLARLDDTEIRRLYAEPHSLAIWTERSPTSVEALLEKLHATRERGYAVDDRETHPQVYGVAMVVPARRAGDEPFSVGCSLMLPTLTEEQLLSAREGLAELRDHLAAPLEMRG</sequence>
<gene>
    <name evidence="6" type="ORF">CGZ94_08875</name>
</gene>
<evidence type="ECO:0000256" key="2">
    <source>
        <dbReference type="ARBA" id="ARBA00023125"/>
    </source>
</evidence>
<evidence type="ECO:0000313" key="6">
    <source>
        <dbReference type="EMBL" id="OYO14672.1"/>
    </source>
</evidence>
<dbReference type="SUPFAM" id="SSF46785">
    <property type="entry name" value="Winged helix' DNA-binding domain"/>
    <property type="match status" value="1"/>
</dbReference>
<dbReference type="SMART" id="SM00346">
    <property type="entry name" value="HTH_ICLR"/>
    <property type="match status" value="1"/>
</dbReference>
<dbReference type="EMBL" id="NMVO01000012">
    <property type="protein sequence ID" value="OYO14672.1"/>
    <property type="molecule type" value="Genomic_DNA"/>
</dbReference>
<dbReference type="InterPro" id="IPR014757">
    <property type="entry name" value="Tscrpt_reg_IclR_C"/>
</dbReference>
<dbReference type="InterPro" id="IPR005471">
    <property type="entry name" value="Tscrpt_reg_IclR_N"/>
</dbReference>
<dbReference type="Gene3D" id="3.30.450.40">
    <property type="match status" value="1"/>
</dbReference>
<keyword evidence="3" id="KW-0804">Transcription</keyword>
<dbReference type="InterPro" id="IPR036390">
    <property type="entry name" value="WH_DNA-bd_sf"/>
</dbReference>
<dbReference type="OrthoDB" id="4068713at2"/>
<proteinExistence type="predicted"/>
<dbReference type="InterPro" id="IPR029016">
    <property type="entry name" value="GAF-like_dom_sf"/>
</dbReference>
<protein>
    <submittedName>
        <fullName evidence="6">ArsR family transcriptional regulator</fullName>
    </submittedName>
</protein>
<dbReference type="InterPro" id="IPR050707">
    <property type="entry name" value="HTH_MetabolicPath_Reg"/>
</dbReference>
<dbReference type="GO" id="GO:0003677">
    <property type="term" value="F:DNA binding"/>
    <property type="evidence" value="ECO:0007669"/>
    <property type="project" value="UniProtKB-KW"/>
</dbReference>